<evidence type="ECO:0000313" key="5">
    <source>
        <dbReference type="Proteomes" id="UP000504632"/>
    </source>
</evidence>
<dbReference type="GO" id="GO:0005635">
    <property type="term" value="C:nuclear envelope"/>
    <property type="evidence" value="ECO:0007669"/>
    <property type="project" value="TreeGrafter"/>
</dbReference>
<dbReference type="PANTHER" id="PTHR10728:SF39">
    <property type="entry name" value="CYTOSOLIC PHOSPHOLIPASE A2 GAMMA"/>
    <property type="match status" value="1"/>
</dbReference>
<dbReference type="Gene3D" id="3.40.1090.10">
    <property type="entry name" value="Cytosolic phospholipase A2 catalytic domain"/>
    <property type="match status" value="1"/>
</dbReference>
<dbReference type="SUPFAM" id="SSF52151">
    <property type="entry name" value="FabD/lysophospholipase-like"/>
    <property type="match status" value="1"/>
</dbReference>
<dbReference type="AlphaFoldDB" id="A0A6J2WMC9"/>
<dbReference type="GO" id="GO:0047498">
    <property type="term" value="F:calcium-dependent phospholipase A2 activity"/>
    <property type="evidence" value="ECO:0007669"/>
    <property type="project" value="TreeGrafter"/>
</dbReference>
<dbReference type="GO" id="GO:0005544">
    <property type="term" value="F:calcium-dependent phospholipid binding"/>
    <property type="evidence" value="ECO:0007669"/>
    <property type="project" value="TreeGrafter"/>
</dbReference>
<dbReference type="GO" id="GO:0005509">
    <property type="term" value="F:calcium ion binding"/>
    <property type="evidence" value="ECO:0007669"/>
    <property type="project" value="TreeGrafter"/>
</dbReference>
<evidence type="ECO:0000256" key="2">
    <source>
        <dbReference type="ARBA" id="ARBA00023098"/>
    </source>
</evidence>
<evidence type="ECO:0000259" key="4">
    <source>
        <dbReference type="PROSITE" id="PS51210"/>
    </source>
</evidence>
<evidence type="ECO:0000256" key="3">
    <source>
        <dbReference type="PROSITE-ProRule" id="PRU00555"/>
    </source>
</evidence>
<keyword evidence="1 3" id="KW-0378">Hydrolase</keyword>
<keyword evidence="2 3" id="KW-0443">Lipid metabolism</keyword>
<name>A0A6J2WMC9_CHACN</name>
<dbReference type="InParanoid" id="A0A6J2WMC9"/>
<reference evidence="6" key="1">
    <citation type="submission" date="2025-08" db="UniProtKB">
        <authorList>
            <consortium name="RefSeq"/>
        </authorList>
    </citation>
    <scope>IDENTIFICATION</scope>
</reference>
<dbReference type="RefSeq" id="XP_030644471.1">
    <property type="nucleotide sequence ID" value="XM_030788611.1"/>
</dbReference>
<dbReference type="InterPro" id="IPR016035">
    <property type="entry name" value="Acyl_Trfase/lysoPLipase"/>
</dbReference>
<organism evidence="5 6">
    <name type="scientific">Chanos chanos</name>
    <name type="common">Milkfish</name>
    <name type="synonym">Mugil chanos</name>
    <dbReference type="NCBI Taxonomy" id="29144"/>
    <lineage>
        <taxon>Eukaryota</taxon>
        <taxon>Metazoa</taxon>
        <taxon>Chordata</taxon>
        <taxon>Craniata</taxon>
        <taxon>Vertebrata</taxon>
        <taxon>Euteleostomi</taxon>
        <taxon>Actinopterygii</taxon>
        <taxon>Neopterygii</taxon>
        <taxon>Teleostei</taxon>
        <taxon>Ostariophysi</taxon>
        <taxon>Gonorynchiformes</taxon>
        <taxon>Chanidae</taxon>
        <taxon>Chanos</taxon>
    </lineage>
</organism>
<gene>
    <name evidence="6" type="primary">LOC115824888</name>
</gene>
<evidence type="ECO:0000313" key="6">
    <source>
        <dbReference type="RefSeq" id="XP_030644471.1"/>
    </source>
</evidence>
<dbReference type="GO" id="GO:0046475">
    <property type="term" value="P:glycerophospholipid catabolic process"/>
    <property type="evidence" value="ECO:0007669"/>
    <property type="project" value="TreeGrafter"/>
</dbReference>
<dbReference type="InterPro" id="IPR002642">
    <property type="entry name" value="LysoPLipase_cat_dom"/>
</dbReference>
<keyword evidence="5" id="KW-1185">Reference proteome</keyword>
<evidence type="ECO:0000256" key="1">
    <source>
        <dbReference type="ARBA" id="ARBA00022801"/>
    </source>
</evidence>
<dbReference type="GeneID" id="115824888"/>
<dbReference type="GO" id="GO:0005654">
    <property type="term" value="C:nucleoplasm"/>
    <property type="evidence" value="ECO:0007669"/>
    <property type="project" value="TreeGrafter"/>
</dbReference>
<accession>A0A6J2WMC9</accession>
<dbReference type="PANTHER" id="PTHR10728">
    <property type="entry name" value="CYTOSOLIC PHOSPHOLIPASE A2"/>
    <property type="match status" value="1"/>
</dbReference>
<dbReference type="GO" id="GO:0005829">
    <property type="term" value="C:cytosol"/>
    <property type="evidence" value="ECO:0007669"/>
    <property type="project" value="TreeGrafter"/>
</dbReference>
<keyword evidence="3" id="KW-0442">Lipid degradation</keyword>
<dbReference type="PROSITE" id="PS51210">
    <property type="entry name" value="PLA2C"/>
    <property type="match status" value="1"/>
</dbReference>
<sequence length="483" mass="55992">MLGLLGSLAQLGKCDLLDCMLYLSGVSGSTWCMASLYKEPDWSTKLDAVQEKIIKRLDGPGVSGLDALTKLHKYWEKKDNFSPTDVWAAIIVTTIMKEVDEKTISSQRGNHSKDPYPIYTVIDKECKYDRLFKDAWFEITPHEAGYSLTGAFVDSVCFGNRFENGKLMKEQPEIDMLYLQGLCGSALADREEILKQIQKWIKRFISHEQYSSPGCQVLLTLLELNICVLRDKEHTSLTAKLNKLLKERQDKHEKEIFIMLIAEEKLSKEKVKDYTLHICCSFWNWFEEMCNKTWIAIVRAIEHVMHWIWGTTYNFLHDTEVKDVHPFVLREEKRYFEDAGLLINSPYFPMLREERDIDLIISLDFSAGDPMETVLRTADMSKALKIPFPEVKLPDDTSEPDDFYVFEGHKKAPTVIHIPLFNKVNCDGQIKEWAKRFHTFKGPYTHDMTIDLIKKAGENVINTKEKILKQIMKLVEQKEAKMH</sequence>
<proteinExistence type="predicted"/>
<dbReference type="OrthoDB" id="270970at2759"/>
<dbReference type="Proteomes" id="UP000504632">
    <property type="component" value="Chromosome 12"/>
</dbReference>
<feature type="domain" description="PLA2c" evidence="4">
    <location>
        <begin position="1"/>
        <end position="483"/>
    </location>
</feature>
<protein>
    <submittedName>
        <fullName evidence="6">Cytosolic phospholipase A2 gamma-like</fullName>
    </submittedName>
</protein>
<dbReference type="Pfam" id="PF01735">
    <property type="entry name" value="PLA2_B"/>
    <property type="match status" value="1"/>
</dbReference>